<evidence type="ECO:0000313" key="3">
    <source>
        <dbReference type="EMBL" id="GAA6132983.1"/>
    </source>
</evidence>
<feature type="domain" description="Fatty acid desaturase" evidence="2">
    <location>
        <begin position="50"/>
        <end position="310"/>
    </location>
</feature>
<sequence length="353" mass="40015">MSASQSKSKPASKAASKALYRYADGRVWNTLAMAYSLGGYATGIALLLTPHWAAKLAGLLLVAHTMIIGAYLIHEFAHGTIFSKPAHNARAGEIFSWMTGGCYADFQDLRRKHMRHHVDRADVITFDNKAFLNSLPAWVRKLVLALEWAYIPAVELIMHFYVVLLPFISRSEKHRARRGKVLTVLLIRAALFAVLGWLSFSALVLYCVAWLIMVTVLRFADAYQHTYDAFAVLEDDGKIPADKLRDRAYEQTNTFSNVVSLRWPALNLLLLNFSYHNAHHEKPVAPWYRLPKMHTELYGDAYRQVVPMSELLSSFHRHRVRRVLSDDYGEFVDGPKRAENFYGAVGVSFLTAV</sequence>
<keyword evidence="1" id="KW-1133">Transmembrane helix</keyword>
<feature type="transmembrane region" description="Helical" evidence="1">
    <location>
        <begin position="56"/>
        <end position="74"/>
    </location>
</feature>
<dbReference type="Proteomes" id="UP001486808">
    <property type="component" value="Unassembled WGS sequence"/>
</dbReference>
<proteinExistence type="predicted"/>
<organism evidence="3 4">
    <name type="scientific">Halopseudomonas sabulinigri</name>
    <dbReference type="NCBI Taxonomy" id="472181"/>
    <lineage>
        <taxon>Bacteria</taxon>
        <taxon>Pseudomonadati</taxon>
        <taxon>Pseudomonadota</taxon>
        <taxon>Gammaproteobacteria</taxon>
        <taxon>Pseudomonadales</taxon>
        <taxon>Pseudomonadaceae</taxon>
        <taxon>Halopseudomonas</taxon>
    </lineage>
</organism>
<name>A0ABP9ZU41_9GAMM</name>
<dbReference type="EMBL" id="BAABWD010000006">
    <property type="protein sequence ID" value="GAA6132983.1"/>
    <property type="molecule type" value="Genomic_DNA"/>
</dbReference>
<protein>
    <recommendedName>
        <fullName evidence="2">Fatty acid desaturase domain-containing protein</fullName>
    </recommendedName>
</protein>
<comment type="caution">
    <text evidence="3">The sequence shown here is derived from an EMBL/GenBank/DDBJ whole genome shotgun (WGS) entry which is preliminary data.</text>
</comment>
<reference evidence="3 4" key="1">
    <citation type="submission" date="2024-04" db="EMBL/GenBank/DDBJ databases">
        <title>Draft genome sequence of Halopseudomonas sabulinigri NBRC 116187.</title>
        <authorList>
            <person name="Miyakawa T."/>
            <person name="Kusuya Y."/>
            <person name="Miura T."/>
        </authorList>
    </citation>
    <scope>NUCLEOTIDE SEQUENCE [LARGE SCALE GENOMIC DNA]</scope>
    <source>
        <strain evidence="3 4">4NH20-0042</strain>
    </source>
</reference>
<keyword evidence="1" id="KW-0472">Membrane</keyword>
<dbReference type="RefSeq" id="WP_353389831.1">
    <property type="nucleotide sequence ID" value="NZ_BAABWD010000006.1"/>
</dbReference>
<evidence type="ECO:0000256" key="1">
    <source>
        <dbReference type="SAM" id="Phobius"/>
    </source>
</evidence>
<keyword evidence="1" id="KW-0812">Transmembrane</keyword>
<evidence type="ECO:0000259" key="2">
    <source>
        <dbReference type="Pfam" id="PF00487"/>
    </source>
</evidence>
<feature type="transmembrane region" description="Helical" evidence="1">
    <location>
        <begin position="148"/>
        <end position="169"/>
    </location>
</feature>
<evidence type="ECO:0000313" key="4">
    <source>
        <dbReference type="Proteomes" id="UP001486808"/>
    </source>
</evidence>
<gene>
    <name evidence="3" type="ORF">NBRC116187_33430</name>
</gene>
<accession>A0ABP9ZU41</accession>
<dbReference type="Pfam" id="PF00487">
    <property type="entry name" value="FA_desaturase"/>
    <property type="match status" value="1"/>
</dbReference>
<keyword evidence="4" id="KW-1185">Reference proteome</keyword>
<dbReference type="InterPro" id="IPR005804">
    <property type="entry name" value="FA_desaturase_dom"/>
</dbReference>
<feature type="transmembrane region" description="Helical" evidence="1">
    <location>
        <begin position="27"/>
        <end position="49"/>
    </location>
</feature>